<protein>
    <recommendedName>
        <fullName evidence="3">WbqC family protein</fullName>
    </recommendedName>
</protein>
<proteinExistence type="predicted"/>
<organism evidence="1 2">
    <name type="scientific">Formimonas warabiya</name>
    <dbReference type="NCBI Taxonomy" id="1761012"/>
    <lineage>
        <taxon>Bacteria</taxon>
        <taxon>Bacillati</taxon>
        <taxon>Bacillota</taxon>
        <taxon>Clostridia</taxon>
        <taxon>Eubacteriales</taxon>
        <taxon>Peptococcaceae</taxon>
        <taxon>Candidatus Formimonas</taxon>
    </lineage>
</organism>
<dbReference type="OrthoDB" id="3611744at2"/>
<dbReference type="Pfam" id="PF08889">
    <property type="entry name" value="WbqC"/>
    <property type="match status" value="1"/>
</dbReference>
<sequence length="232" mass="26847">MAMKLAVHQPNYLPWPGYFSKMARCDIFVILDTVQFPRGCSVANRNLIKTPQGSQMLTIPVKRKGLGLQRYADVLVLPGWEKKHLQALRLNYAKAPYFAEIFPRLESLPDREYLWLINYDFIRLVYDLLRLETKLVFLSSFPQFADRDKNERIVALCRHFSADSYLSGTGGAAYHQPETFEKHGLKLEYLDYQPIPYPQLWGNFIPNLSIVDLLFNCGAERTRDLLLKGGQE</sequence>
<dbReference type="InterPro" id="IPR014985">
    <property type="entry name" value="WbqC"/>
</dbReference>
<name>A0A3G1KWW0_FORW1</name>
<evidence type="ECO:0000313" key="1">
    <source>
        <dbReference type="EMBL" id="ATW26849.1"/>
    </source>
</evidence>
<dbReference type="KEGG" id="fwa:DCMF_20640"/>
<dbReference type="Proteomes" id="UP000323521">
    <property type="component" value="Chromosome"/>
</dbReference>
<keyword evidence="2" id="KW-1185">Reference proteome</keyword>
<dbReference type="EMBL" id="CP017634">
    <property type="protein sequence ID" value="ATW26849.1"/>
    <property type="molecule type" value="Genomic_DNA"/>
</dbReference>
<gene>
    <name evidence="1" type="ORF">DCMF_20640</name>
</gene>
<dbReference type="AlphaFoldDB" id="A0A3G1KWW0"/>
<accession>A0A3G1KWW0</accession>
<evidence type="ECO:0000313" key="2">
    <source>
        <dbReference type="Proteomes" id="UP000323521"/>
    </source>
</evidence>
<evidence type="ECO:0008006" key="3">
    <source>
        <dbReference type="Google" id="ProtNLM"/>
    </source>
</evidence>
<reference evidence="1 2" key="1">
    <citation type="submission" date="2016-10" db="EMBL/GenBank/DDBJ databases">
        <title>Complete Genome Sequence of Peptococcaceae strain DCMF.</title>
        <authorList>
            <person name="Edwards R.J."/>
            <person name="Holland S.I."/>
            <person name="Deshpande N.P."/>
            <person name="Wong Y.K."/>
            <person name="Ertan H."/>
            <person name="Manefield M."/>
            <person name="Russell T.L."/>
            <person name="Lee M.J."/>
        </authorList>
    </citation>
    <scope>NUCLEOTIDE SEQUENCE [LARGE SCALE GENOMIC DNA]</scope>
    <source>
        <strain evidence="1 2">DCMF</strain>
    </source>
</reference>